<dbReference type="Proteomes" id="UP000008825">
    <property type="component" value="Chromosome"/>
</dbReference>
<sequence length="103" mass="11630">MSYKPISYHPKKKLEQELQDPTFKQEWEALEDEFAALDVLLKARKAAGLTQEQVAAKMGVSQPSLARVEASLCSHRHSPSLEMLRKYAAAVNCKLEIKLVPQH</sequence>
<dbReference type="InterPro" id="IPR001387">
    <property type="entry name" value="Cro/C1-type_HTH"/>
</dbReference>
<dbReference type="EMBL" id="CP001124">
    <property type="protein sequence ID" value="ACH38844.1"/>
    <property type="molecule type" value="Genomic_DNA"/>
</dbReference>
<dbReference type="CDD" id="cd00093">
    <property type="entry name" value="HTH_XRE"/>
    <property type="match status" value="1"/>
</dbReference>
<feature type="domain" description="HTH cro/C1-type" evidence="1">
    <location>
        <begin position="40"/>
        <end position="98"/>
    </location>
</feature>
<evidence type="ECO:0000259" key="1">
    <source>
        <dbReference type="PROSITE" id="PS50943"/>
    </source>
</evidence>
<gene>
    <name evidence="2" type="ordered locus">Gbem_1829</name>
</gene>
<dbReference type="HOGENOM" id="CLU_066192_18_0_7"/>
<reference evidence="2 3" key="1">
    <citation type="submission" date="2008-07" db="EMBL/GenBank/DDBJ databases">
        <title>Complete sequence of Geobacter bemidjiensis BEM.</title>
        <authorList>
            <consortium name="US DOE Joint Genome Institute"/>
            <person name="Lucas S."/>
            <person name="Copeland A."/>
            <person name="Lapidus A."/>
            <person name="Glavina del Rio T."/>
            <person name="Dalin E."/>
            <person name="Tice H."/>
            <person name="Bruce D."/>
            <person name="Goodwin L."/>
            <person name="Pitluck S."/>
            <person name="Kiss H."/>
            <person name="Brettin T."/>
            <person name="Detter J.C."/>
            <person name="Han C."/>
            <person name="Kuske C.R."/>
            <person name="Schmutz J."/>
            <person name="Larimer F."/>
            <person name="Land M."/>
            <person name="Hauser L."/>
            <person name="Kyrpides N."/>
            <person name="Lykidis A."/>
            <person name="Lovley D."/>
            <person name="Richardson P."/>
        </authorList>
    </citation>
    <scope>NUCLEOTIDE SEQUENCE [LARGE SCALE GENOMIC DNA]</scope>
    <source>
        <strain evidence="3">ATCC BAA-1014 / DSM 16622 / JCM 12645 / Bem</strain>
    </source>
</reference>
<dbReference type="AlphaFoldDB" id="B5EAY3"/>
<dbReference type="InterPro" id="IPR010982">
    <property type="entry name" value="Lambda_DNA-bd_dom_sf"/>
</dbReference>
<dbReference type="OrthoDB" id="2736385at2"/>
<evidence type="ECO:0000313" key="3">
    <source>
        <dbReference type="Proteomes" id="UP000008825"/>
    </source>
</evidence>
<evidence type="ECO:0000313" key="2">
    <source>
        <dbReference type="EMBL" id="ACH38844.1"/>
    </source>
</evidence>
<name>B5EAY3_CITBB</name>
<dbReference type="KEGG" id="gbm:Gbem_1829"/>
<protein>
    <submittedName>
        <fullName evidence="2">Antitoxin, XRE family</fullName>
    </submittedName>
</protein>
<dbReference type="GO" id="GO:0003677">
    <property type="term" value="F:DNA binding"/>
    <property type="evidence" value="ECO:0007669"/>
    <property type="project" value="InterPro"/>
</dbReference>
<keyword evidence="3" id="KW-1185">Reference proteome</keyword>
<organism evidence="2 3">
    <name type="scientific">Citrifermentans bemidjiense (strain ATCC BAA-1014 / DSM 16622 / JCM 12645 / Bem)</name>
    <name type="common">Geobacter bemidjiensis</name>
    <dbReference type="NCBI Taxonomy" id="404380"/>
    <lineage>
        <taxon>Bacteria</taxon>
        <taxon>Pseudomonadati</taxon>
        <taxon>Thermodesulfobacteriota</taxon>
        <taxon>Desulfuromonadia</taxon>
        <taxon>Geobacterales</taxon>
        <taxon>Geobacteraceae</taxon>
        <taxon>Citrifermentans</taxon>
    </lineage>
</organism>
<dbReference type="eggNOG" id="COG1396">
    <property type="taxonomic scope" value="Bacteria"/>
</dbReference>
<dbReference type="SMART" id="SM00530">
    <property type="entry name" value="HTH_XRE"/>
    <property type="match status" value="1"/>
</dbReference>
<proteinExistence type="predicted"/>
<dbReference type="PROSITE" id="PS50943">
    <property type="entry name" value="HTH_CROC1"/>
    <property type="match status" value="1"/>
</dbReference>
<accession>B5EAY3</accession>
<dbReference type="Pfam" id="PF01381">
    <property type="entry name" value="HTH_3"/>
    <property type="match status" value="1"/>
</dbReference>
<dbReference type="SUPFAM" id="SSF47413">
    <property type="entry name" value="lambda repressor-like DNA-binding domains"/>
    <property type="match status" value="1"/>
</dbReference>
<dbReference type="Gene3D" id="1.10.260.40">
    <property type="entry name" value="lambda repressor-like DNA-binding domains"/>
    <property type="match status" value="1"/>
</dbReference>
<dbReference type="RefSeq" id="WP_012530263.1">
    <property type="nucleotide sequence ID" value="NC_011146.1"/>
</dbReference>
<dbReference type="STRING" id="404380.Gbem_1829"/>
<reference evidence="2 3" key="2">
    <citation type="journal article" date="2010" name="BMC Genomics">
        <title>The genome of Geobacter bemidjiensis, exemplar for the subsurface clade of Geobacter species that predominate in Fe(III)-reducing subsurface environments.</title>
        <authorList>
            <person name="Aklujkar M."/>
            <person name="Young N.D."/>
            <person name="Holmes D."/>
            <person name="Chavan M."/>
            <person name="Risso C."/>
            <person name="Kiss H.E."/>
            <person name="Han C.S."/>
            <person name="Land M.L."/>
            <person name="Lovley D.R."/>
        </authorList>
    </citation>
    <scope>NUCLEOTIDE SEQUENCE [LARGE SCALE GENOMIC DNA]</scope>
    <source>
        <strain evidence="3">ATCC BAA-1014 / DSM 16622 / JCM 12645 / Bem</strain>
    </source>
</reference>